<evidence type="ECO:0000313" key="2">
    <source>
        <dbReference type="Proteomes" id="UP000000818"/>
    </source>
</evidence>
<proteinExistence type="predicted"/>
<evidence type="ECO:0000313" key="1">
    <source>
        <dbReference type="EMBL" id="BAB80968.1"/>
    </source>
</evidence>
<reference evidence="1 2" key="1">
    <citation type="journal article" date="2002" name="Proc. Natl. Acad. Sci. U.S.A.">
        <title>Complete genome sequence of Clostridium perfringens, an anaerobic flesh-eater.</title>
        <authorList>
            <person name="Shimizu T."/>
            <person name="Ohtani K."/>
            <person name="Hirakawa H."/>
            <person name="Ohshima K."/>
            <person name="Yamashita A."/>
            <person name="Shiba T."/>
            <person name="Ogasawara N."/>
            <person name="Hattori M."/>
            <person name="Kuhara S."/>
            <person name="Hayashi H."/>
        </authorList>
    </citation>
    <scope>NUCLEOTIDE SEQUENCE [LARGE SCALE GENOMIC DNA]</scope>
    <source>
        <strain evidence="2">13 / Type A</strain>
    </source>
</reference>
<dbReference type="HOGENOM" id="CLU_3006175_0_0_9"/>
<sequence length="56" mass="6781">MCFFYTIFYFSLLYRSKKSPSIPSKPLVSLRKLWLKIRHKSVTTPSLKHKKLYFLL</sequence>
<dbReference type="EMBL" id="BA000016">
    <property type="protein sequence ID" value="BAB80968.1"/>
    <property type="molecule type" value="Genomic_DNA"/>
</dbReference>
<dbReference type="KEGG" id="cpe:CPE1262"/>
<name>Q8XKY0_CLOPE</name>
<gene>
    <name evidence="1" type="ordered locus">CPE1262</name>
</gene>
<organism evidence="1 2">
    <name type="scientific">Clostridium perfringens (strain 13 / Type A)</name>
    <dbReference type="NCBI Taxonomy" id="195102"/>
    <lineage>
        <taxon>Bacteria</taxon>
        <taxon>Bacillati</taxon>
        <taxon>Bacillota</taxon>
        <taxon>Clostridia</taxon>
        <taxon>Eubacteriales</taxon>
        <taxon>Clostridiaceae</taxon>
        <taxon>Clostridium</taxon>
    </lineage>
</organism>
<dbReference type="AlphaFoldDB" id="Q8XKY0"/>
<accession>Q8XKY0</accession>
<dbReference type="Proteomes" id="UP000000818">
    <property type="component" value="Chromosome"/>
</dbReference>
<protein>
    <submittedName>
        <fullName evidence="1">Uncharacterized protein</fullName>
    </submittedName>
</protein>